<feature type="region of interest" description="Disordered" evidence="3">
    <location>
        <begin position="58"/>
        <end position="80"/>
    </location>
</feature>
<keyword evidence="6" id="KW-1185">Reference proteome</keyword>
<dbReference type="AlphaFoldDB" id="A0A9X1NBH4"/>
<gene>
    <name evidence="5" type="ORF">LR394_07065</name>
</gene>
<evidence type="ECO:0000313" key="6">
    <source>
        <dbReference type="Proteomes" id="UP001138997"/>
    </source>
</evidence>
<proteinExistence type="predicted"/>
<dbReference type="PANTHER" id="PTHR38340:SF1">
    <property type="entry name" value="S-LAYER PROTEIN"/>
    <property type="match status" value="1"/>
</dbReference>
<evidence type="ECO:0000256" key="1">
    <source>
        <dbReference type="ARBA" id="ARBA00004613"/>
    </source>
</evidence>
<protein>
    <recommendedName>
        <fullName evidence="7">Calcium-binding protein</fullName>
    </recommendedName>
</protein>
<organism evidence="5 6">
    <name type="scientific">Kineosporia babensis</name>
    <dbReference type="NCBI Taxonomy" id="499548"/>
    <lineage>
        <taxon>Bacteria</taxon>
        <taxon>Bacillati</taxon>
        <taxon>Actinomycetota</taxon>
        <taxon>Actinomycetes</taxon>
        <taxon>Kineosporiales</taxon>
        <taxon>Kineosporiaceae</taxon>
        <taxon>Kineosporia</taxon>
    </lineage>
</organism>
<dbReference type="RefSeq" id="WP_231439715.1">
    <property type="nucleotide sequence ID" value="NZ_JAJOMB010000003.1"/>
</dbReference>
<dbReference type="EMBL" id="JAJOMB010000003">
    <property type="protein sequence ID" value="MCD5310650.1"/>
    <property type="molecule type" value="Genomic_DNA"/>
</dbReference>
<keyword evidence="4" id="KW-0732">Signal</keyword>
<evidence type="ECO:0000256" key="2">
    <source>
        <dbReference type="ARBA" id="ARBA00022525"/>
    </source>
</evidence>
<sequence length="298" mass="30167">MTLSRSQRVMAGAAAVASVAAVGAAAVAFSGSASAAPGQAEQAKVSFTEGKLTYQAAPGQKNNLTVTREGKPVPEDESPYGTSTYTWLIDDSVPIAIGSDHCTYPKSGDRTAVSCTVEVEHGQDPGFISSFKLGDRDDSLKFVNVDGDGYEADRFHLGAGNDVYTSKGSADGSLVEGGKGNDTITTGKAAGDFSAVRGGAGNDTIRLGRGFVSAHGDAGNDKIFGSSTDDRLYGGAGNDVIRGDGGPDRIEGGSGNDTLYGGAGNDTLLGQAGNDKLYGGPGKDVLKGGKGKNVLKQG</sequence>
<dbReference type="InterPro" id="IPR018511">
    <property type="entry name" value="Hemolysin-typ_Ca-bd_CS"/>
</dbReference>
<dbReference type="SUPFAM" id="SSF51120">
    <property type="entry name" value="beta-Roll"/>
    <property type="match status" value="1"/>
</dbReference>
<accession>A0A9X1NBH4</accession>
<feature type="chain" id="PRO_5040866921" description="Calcium-binding protein" evidence="4">
    <location>
        <begin position="36"/>
        <end position="298"/>
    </location>
</feature>
<feature type="region of interest" description="Disordered" evidence="3">
    <location>
        <begin position="279"/>
        <end position="298"/>
    </location>
</feature>
<evidence type="ECO:0008006" key="7">
    <source>
        <dbReference type="Google" id="ProtNLM"/>
    </source>
</evidence>
<evidence type="ECO:0000256" key="4">
    <source>
        <dbReference type="SAM" id="SignalP"/>
    </source>
</evidence>
<dbReference type="GO" id="GO:0005509">
    <property type="term" value="F:calcium ion binding"/>
    <property type="evidence" value="ECO:0007669"/>
    <property type="project" value="InterPro"/>
</dbReference>
<dbReference type="Proteomes" id="UP001138997">
    <property type="component" value="Unassembled WGS sequence"/>
</dbReference>
<name>A0A9X1NBH4_9ACTN</name>
<reference evidence="5" key="1">
    <citation type="submission" date="2021-11" db="EMBL/GenBank/DDBJ databases">
        <title>Streptomyces corallinus and Kineosporia corallina sp. nov., two new coral-derived marine actinobacteria.</title>
        <authorList>
            <person name="Buangrab K."/>
            <person name="Sutthacheep M."/>
            <person name="Yeemin T."/>
            <person name="Harunari E."/>
            <person name="Igarashi Y."/>
            <person name="Sripreechasak P."/>
            <person name="Kanchanasin P."/>
            <person name="Tanasupawat S."/>
            <person name="Phongsopitanun W."/>
        </authorList>
    </citation>
    <scope>NUCLEOTIDE SEQUENCE</scope>
    <source>
        <strain evidence="5">JCM 31032</strain>
    </source>
</reference>
<dbReference type="InterPro" id="IPR011049">
    <property type="entry name" value="Serralysin-like_metalloprot_C"/>
</dbReference>
<evidence type="ECO:0000313" key="5">
    <source>
        <dbReference type="EMBL" id="MCD5310650.1"/>
    </source>
</evidence>
<dbReference type="PANTHER" id="PTHR38340">
    <property type="entry name" value="S-LAYER PROTEIN"/>
    <property type="match status" value="1"/>
</dbReference>
<comment type="caution">
    <text evidence="5">The sequence shown here is derived from an EMBL/GenBank/DDBJ whole genome shotgun (WGS) entry which is preliminary data.</text>
</comment>
<feature type="signal peptide" evidence="4">
    <location>
        <begin position="1"/>
        <end position="35"/>
    </location>
</feature>
<dbReference type="PRINTS" id="PR00313">
    <property type="entry name" value="CABNDNGRPT"/>
</dbReference>
<dbReference type="Pfam" id="PF00353">
    <property type="entry name" value="HemolysinCabind"/>
    <property type="match status" value="3"/>
</dbReference>
<dbReference type="InterPro" id="IPR001343">
    <property type="entry name" value="Hemolysn_Ca-bd"/>
</dbReference>
<dbReference type="InterPro" id="IPR050557">
    <property type="entry name" value="RTX_toxin/Mannuronan_C5-epim"/>
</dbReference>
<comment type="subcellular location">
    <subcellularLocation>
        <location evidence="1">Secreted</location>
    </subcellularLocation>
</comment>
<dbReference type="PROSITE" id="PS00330">
    <property type="entry name" value="HEMOLYSIN_CALCIUM"/>
    <property type="match status" value="2"/>
</dbReference>
<keyword evidence="2" id="KW-0964">Secreted</keyword>
<evidence type="ECO:0000256" key="3">
    <source>
        <dbReference type="SAM" id="MobiDB-lite"/>
    </source>
</evidence>
<dbReference type="GO" id="GO:0005576">
    <property type="term" value="C:extracellular region"/>
    <property type="evidence" value="ECO:0007669"/>
    <property type="project" value="UniProtKB-SubCell"/>
</dbReference>
<dbReference type="Gene3D" id="2.150.10.10">
    <property type="entry name" value="Serralysin-like metalloprotease, C-terminal"/>
    <property type="match status" value="1"/>
</dbReference>